<protein>
    <submittedName>
        <fullName evidence="1">Type IV pilus assembly PilZ</fullName>
    </submittedName>
</protein>
<dbReference type="Proteomes" id="UP000008561">
    <property type="component" value="Chromosome"/>
</dbReference>
<dbReference type="KEGG" id="dol:Dole_1882"/>
<accession>A8ZSE9</accession>
<dbReference type="RefSeq" id="WP_012175298.1">
    <property type="nucleotide sequence ID" value="NC_009943.1"/>
</dbReference>
<sequence>MAKKSERTENKRRWKRFALKDGALALAVKPSFWRLGRPVHVKLGPIKDIGMKGLAVQYVEKKNLLSNVKEISIMVPGHGIKVERIPFQTVMDFEVGHLSGAKRIRTLCVSFNQLNPIQKLALERFIDEYAVDLAP</sequence>
<evidence type="ECO:0000313" key="1">
    <source>
        <dbReference type="EMBL" id="ABW67686.1"/>
    </source>
</evidence>
<evidence type="ECO:0000313" key="2">
    <source>
        <dbReference type="Proteomes" id="UP000008561"/>
    </source>
</evidence>
<dbReference type="eggNOG" id="ENOG502ZFTZ">
    <property type="taxonomic scope" value="Bacteria"/>
</dbReference>
<gene>
    <name evidence="1" type="ordered locus">Dole_1882</name>
</gene>
<reference evidence="1 2" key="1">
    <citation type="submission" date="2007-10" db="EMBL/GenBank/DDBJ databases">
        <title>Complete sequence of Desulfococcus oleovorans Hxd3.</title>
        <authorList>
            <consortium name="US DOE Joint Genome Institute"/>
            <person name="Copeland A."/>
            <person name="Lucas S."/>
            <person name="Lapidus A."/>
            <person name="Barry K."/>
            <person name="Glavina del Rio T."/>
            <person name="Dalin E."/>
            <person name="Tice H."/>
            <person name="Pitluck S."/>
            <person name="Kiss H."/>
            <person name="Brettin T."/>
            <person name="Bruce D."/>
            <person name="Detter J.C."/>
            <person name="Han C."/>
            <person name="Schmutz J."/>
            <person name="Larimer F."/>
            <person name="Land M."/>
            <person name="Hauser L."/>
            <person name="Kyrpides N."/>
            <person name="Kim E."/>
            <person name="Wawrik B."/>
            <person name="Richardson P."/>
        </authorList>
    </citation>
    <scope>NUCLEOTIDE SEQUENCE [LARGE SCALE GENOMIC DNA]</scope>
    <source>
        <strain evidence="2">DSM 6200 / JCM 39069 / Hxd3</strain>
    </source>
</reference>
<name>A8ZSE9_DESOH</name>
<dbReference type="EMBL" id="CP000859">
    <property type="protein sequence ID" value="ABW67686.1"/>
    <property type="molecule type" value="Genomic_DNA"/>
</dbReference>
<dbReference type="OrthoDB" id="5426511at2"/>
<dbReference type="STRING" id="96561.Dole_1882"/>
<keyword evidence="2" id="KW-1185">Reference proteome</keyword>
<dbReference type="HOGENOM" id="CLU_1882403_0_0_7"/>
<dbReference type="AlphaFoldDB" id="A8ZSE9"/>
<proteinExistence type="predicted"/>
<organism evidence="1 2">
    <name type="scientific">Desulfosudis oleivorans (strain DSM 6200 / JCM 39069 / Hxd3)</name>
    <name type="common">Desulfococcus oleovorans</name>
    <dbReference type="NCBI Taxonomy" id="96561"/>
    <lineage>
        <taxon>Bacteria</taxon>
        <taxon>Pseudomonadati</taxon>
        <taxon>Thermodesulfobacteriota</taxon>
        <taxon>Desulfobacteria</taxon>
        <taxon>Desulfobacterales</taxon>
        <taxon>Desulfosudaceae</taxon>
        <taxon>Desulfosudis</taxon>
    </lineage>
</organism>